<protein>
    <submittedName>
        <fullName evidence="2">Uncharacterized protein</fullName>
    </submittedName>
</protein>
<reference evidence="2 3" key="1">
    <citation type="journal article" date="2016" name="Syst. Appl. Microbiol.">
        <title>Vibrio bivalvicida sp. nov., a novel larval pathogen for bivalve molluscs reared in a hatchery.</title>
        <authorList>
            <person name="Dubert J."/>
            <person name="Romalde J.L."/>
            <person name="Prado S."/>
            <person name="Barja J.L."/>
        </authorList>
    </citation>
    <scope>NUCLEOTIDE SEQUENCE [LARGE SCALE GENOMIC DNA]</scope>
    <source>
        <strain evidence="2 3">605</strain>
    </source>
</reference>
<feature type="region of interest" description="Disordered" evidence="1">
    <location>
        <begin position="1"/>
        <end position="26"/>
    </location>
</feature>
<dbReference type="RefSeq" id="WP_054961733.1">
    <property type="nucleotide sequence ID" value="NZ_LLEI02000043.1"/>
</dbReference>
<dbReference type="AlphaFoldDB" id="A0A177XX88"/>
<dbReference type="EMBL" id="LLEI02000043">
    <property type="protein sequence ID" value="OAJ93212.1"/>
    <property type="molecule type" value="Genomic_DNA"/>
</dbReference>
<evidence type="ECO:0000313" key="2">
    <source>
        <dbReference type="EMBL" id="OAJ93212.1"/>
    </source>
</evidence>
<organism evidence="2 3">
    <name type="scientific">Vibrio bivalvicida</name>
    <dbReference type="NCBI Taxonomy" id="1276888"/>
    <lineage>
        <taxon>Bacteria</taxon>
        <taxon>Pseudomonadati</taxon>
        <taxon>Pseudomonadota</taxon>
        <taxon>Gammaproteobacteria</taxon>
        <taxon>Vibrionales</taxon>
        <taxon>Vibrionaceae</taxon>
        <taxon>Vibrio</taxon>
        <taxon>Vibrio oreintalis group</taxon>
    </lineage>
</organism>
<comment type="caution">
    <text evidence="2">The sequence shown here is derived from an EMBL/GenBank/DDBJ whole genome shotgun (WGS) entry which is preliminary data.</text>
</comment>
<proteinExistence type="predicted"/>
<name>A0A177XX88_9VIBR</name>
<evidence type="ECO:0000256" key="1">
    <source>
        <dbReference type="SAM" id="MobiDB-lite"/>
    </source>
</evidence>
<evidence type="ECO:0000313" key="3">
    <source>
        <dbReference type="Proteomes" id="UP000078406"/>
    </source>
</evidence>
<dbReference type="Proteomes" id="UP000078406">
    <property type="component" value="Unassembled WGS sequence"/>
</dbReference>
<sequence>MSDKPIESRSTSKHSEELGRYTPRPTELVDNHQFDFERWQSQLNQNFSQLAHQLEKMHAELAQALNDNMAQFNSANHSQSSKD</sequence>
<gene>
    <name evidence="2" type="ORF">APB76_14700</name>
</gene>
<accession>A0A177XX88</accession>